<keyword evidence="3" id="KW-0812">Transmembrane</keyword>
<dbReference type="SMART" id="SM00181">
    <property type="entry name" value="EGF"/>
    <property type="match status" value="3"/>
</dbReference>
<protein>
    <recommendedName>
        <fullName evidence="4">EGF-like domain-containing protein</fullName>
    </recommendedName>
</protein>
<dbReference type="Gene3D" id="2.10.25.10">
    <property type="entry name" value="Laminin"/>
    <property type="match status" value="1"/>
</dbReference>
<reference evidence="5 6" key="1">
    <citation type="submission" date="2024-10" db="EMBL/GenBank/DDBJ databases">
        <title>Updated reference genomes for cyclostephanoid diatoms.</title>
        <authorList>
            <person name="Roberts W.R."/>
            <person name="Alverson A.J."/>
        </authorList>
    </citation>
    <scope>NUCLEOTIDE SEQUENCE [LARGE SCALE GENOMIC DNA]</scope>
    <source>
        <strain evidence="5 6">AJA276-08</strain>
    </source>
</reference>
<evidence type="ECO:0000256" key="2">
    <source>
        <dbReference type="SAM" id="MobiDB-lite"/>
    </source>
</evidence>
<dbReference type="EMBL" id="JALLAZ020000226">
    <property type="protein sequence ID" value="KAL3800114.1"/>
    <property type="molecule type" value="Genomic_DNA"/>
</dbReference>
<organism evidence="5 6">
    <name type="scientific">Stephanodiscus triporus</name>
    <dbReference type="NCBI Taxonomy" id="2934178"/>
    <lineage>
        <taxon>Eukaryota</taxon>
        <taxon>Sar</taxon>
        <taxon>Stramenopiles</taxon>
        <taxon>Ochrophyta</taxon>
        <taxon>Bacillariophyta</taxon>
        <taxon>Coscinodiscophyceae</taxon>
        <taxon>Thalassiosirophycidae</taxon>
        <taxon>Stephanodiscales</taxon>
        <taxon>Stephanodiscaceae</taxon>
        <taxon>Stephanodiscus</taxon>
    </lineage>
</organism>
<name>A0ABD3QJN5_9STRA</name>
<keyword evidence="3" id="KW-1133">Transmembrane helix</keyword>
<evidence type="ECO:0000313" key="6">
    <source>
        <dbReference type="Proteomes" id="UP001530315"/>
    </source>
</evidence>
<feature type="disulfide bond" evidence="1">
    <location>
        <begin position="155"/>
        <end position="164"/>
    </location>
</feature>
<evidence type="ECO:0000259" key="4">
    <source>
        <dbReference type="PROSITE" id="PS50026"/>
    </source>
</evidence>
<dbReference type="InterPro" id="IPR050906">
    <property type="entry name" value="Notch_signaling"/>
</dbReference>
<dbReference type="SUPFAM" id="SSF57196">
    <property type="entry name" value="EGF/Laminin"/>
    <property type="match status" value="1"/>
</dbReference>
<dbReference type="InterPro" id="IPR000742">
    <property type="entry name" value="EGF"/>
</dbReference>
<comment type="caution">
    <text evidence="5">The sequence shown here is derived from an EMBL/GenBank/DDBJ whole genome shotgun (WGS) entry which is preliminary data.</text>
</comment>
<feature type="transmembrane region" description="Helical" evidence="3">
    <location>
        <begin position="199"/>
        <end position="220"/>
    </location>
</feature>
<sequence length="256" mass="26918">MKSLTILPMPPDARDPSSRTLVVDADCGGCNDGRCIEPAMSDPSDVASSPSSSALGPSCDCRDTEFIGEHCDVPCSKQCENGGKCVPASSEGGEETCSCTKAVVDGNPYAGLRCEYGATKSCMTLGSVSKHSFCVNGGECKDIVLDNEQHVDCDCPGGFEGPHCEYLEGEAPAGSTTTVAGAALASTDGSSQSREIDTVVFIMIVAIAAVIGVLLLAFFVRARRRRSDAKLRERQAREATEEFSMVPTNDPETEII</sequence>
<feature type="region of interest" description="Disordered" evidence="2">
    <location>
        <begin position="233"/>
        <end position="256"/>
    </location>
</feature>
<comment type="caution">
    <text evidence="1">Lacks conserved residue(s) required for the propagation of feature annotation.</text>
</comment>
<keyword evidence="1" id="KW-1015">Disulfide bond</keyword>
<dbReference type="PROSITE" id="PS50026">
    <property type="entry name" value="EGF_3"/>
    <property type="match status" value="1"/>
</dbReference>
<evidence type="ECO:0000256" key="1">
    <source>
        <dbReference type="PROSITE-ProRule" id="PRU00076"/>
    </source>
</evidence>
<dbReference type="AlphaFoldDB" id="A0ABD3QJN5"/>
<dbReference type="Proteomes" id="UP001530315">
    <property type="component" value="Unassembled WGS sequence"/>
</dbReference>
<keyword evidence="1" id="KW-0245">EGF-like domain</keyword>
<feature type="domain" description="EGF-like" evidence="4">
    <location>
        <begin position="124"/>
        <end position="165"/>
    </location>
</feature>
<evidence type="ECO:0000313" key="5">
    <source>
        <dbReference type="EMBL" id="KAL3800114.1"/>
    </source>
</evidence>
<proteinExistence type="predicted"/>
<dbReference type="PROSITE" id="PS01186">
    <property type="entry name" value="EGF_2"/>
    <property type="match status" value="1"/>
</dbReference>
<gene>
    <name evidence="5" type="ORF">ACHAW5_002795</name>
</gene>
<keyword evidence="3" id="KW-0472">Membrane</keyword>
<dbReference type="PANTHER" id="PTHR24044:SF420">
    <property type="entry name" value="DELTA AND NOTCH-LIKE EPIDERMAL GROWTH FACTOR-RELATED RECEPTOR ISOFORM X1"/>
    <property type="match status" value="1"/>
</dbReference>
<keyword evidence="6" id="KW-1185">Reference proteome</keyword>
<dbReference type="PANTHER" id="PTHR24044">
    <property type="entry name" value="NOTCH LIGAND FAMILY MEMBER"/>
    <property type="match status" value="1"/>
</dbReference>
<dbReference type="PROSITE" id="PS00022">
    <property type="entry name" value="EGF_1"/>
    <property type="match status" value="1"/>
</dbReference>
<accession>A0ABD3QJN5</accession>
<evidence type="ECO:0000256" key="3">
    <source>
        <dbReference type="SAM" id="Phobius"/>
    </source>
</evidence>